<keyword evidence="18" id="KW-0342">GTP-binding</keyword>
<dbReference type="InterPro" id="IPR017900">
    <property type="entry name" value="4Fe4S_Fe_S_CS"/>
</dbReference>
<dbReference type="HAMAP" id="MF_00909">
    <property type="entry name" value="FtsZ"/>
    <property type="match status" value="1"/>
</dbReference>
<dbReference type="InterPro" id="IPR000158">
    <property type="entry name" value="Cell_div_FtsZ"/>
</dbReference>
<dbReference type="SMART" id="SM00865">
    <property type="entry name" value="Tubulin_C"/>
    <property type="match status" value="1"/>
</dbReference>
<dbReference type="InterPro" id="IPR002740">
    <property type="entry name" value="EVE_domain"/>
</dbReference>
<keyword evidence="13" id="KW-0547">Nucleotide-binding</keyword>
<dbReference type="GO" id="GO:0003924">
    <property type="term" value="F:GTPase activity"/>
    <property type="evidence" value="ECO:0007669"/>
    <property type="project" value="InterPro"/>
</dbReference>
<dbReference type="GO" id="GO:0005743">
    <property type="term" value="C:mitochondrial inner membrane"/>
    <property type="evidence" value="ECO:0007669"/>
    <property type="project" value="UniProtKB-SubCell"/>
</dbReference>
<keyword evidence="12 21" id="KW-0479">Metal-binding</keyword>
<dbReference type="SUPFAM" id="SSF46548">
    <property type="entry name" value="alpha-helical ferredoxin"/>
    <property type="match status" value="1"/>
</dbReference>
<dbReference type="SUPFAM" id="SSF54292">
    <property type="entry name" value="2Fe-2S ferredoxin-like"/>
    <property type="match status" value="1"/>
</dbReference>
<evidence type="ECO:0000256" key="10">
    <source>
        <dbReference type="ARBA" id="ARBA00022532"/>
    </source>
</evidence>
<evidence type="ECO:0000256" key="21">
    <source>
        <dbReference type="RuleBase" id="RU361237"/>
    </source>
</evidence>
<dbReference type="Pfam" id="PF13085">
    <property type="entry name" value="Fer2_3"/>
    <property type="match status" value="1"/>
</dbReference>
<dbReference type="GO" id="GO:0005525">
    <property type="term" value="F:GTP binding"/>
    <property type="evidence" value="ECO:0007669"/>
    <property type="project" value="UniProtKB-KW"/>
</dbReference>
<keyword evidence="11 21" id="KW-0001">2Fe-2S</keyword>
<dbReference type="InterPro" id="IPR036525">
    <property type="entry name" value="Tubulin/FtsZ_GTPase_sf"/>
</dbReference>
<dbReference type="PROSITE" id="PS00197">
    <property type="entry name" value="2FE2S_FER_1"/>
    <property type="match status" value="1"/>
</dbReference>
<dbReference type="Pfam" id="PF01878">
    <property type="entry name" value="EVE"/>
    <property type="match status" value="1"/>
</dbReference>
<evidence type="ECO:0000259" key="23">
    <source>
        <dbReference type="PROSITE" id="PS51085"/>
    </source>
</evidence>
<dbReference type="InterPro" id="IPR006058">
    <property type="entry name" value="2Fe2S_fd_BS"/>
</dbReference>
<evidence type="ECO:0000256" key="12">
    <source>
        <dbReference type="ARBA" id="ARBA00022723"/>
    </source>
</evidence>
<evidence type="ECO:0000259" key="24">
    <source>
        <dbReference type="PROSITE" id="PS51379"/>
    </source>
</evidence>
<dbReference type="SUPFAM" id="SSF55307">
    <property type="entry name" value="Tubulin C-terminal domain-like"/>
    <property type="match status" value="1"/>
</dbReference>
<evidence type="ECO:0000256" key="11">
    <source>
        <dbReference type="ARBA" id="ARBA00022714"/>
    </source>
</evidence>
<dbReference type="Pfam" id="PF00091">
    <property type="entry name" value="Tubulin"/>
    <property type="match status" value="1"/>
</dbReference>
<dbReference type="PANTHER" id="PTHR30314:SF3">
    <property type="entry name" value="MITOCHONDRIAL DIVISION PROTEIN FSZA"/>
    <property type="match status" value="1"/>
</dbReference>
<dbReference type="InterPro" id="IPR045061">
    <property type="entry name" value="FtsZ/CetZ"/>
</dbReference>
<dbReference type="GO" id="GO:0051538">
    <property type="term" value="F:3 iron, 4 sulfur cluster binding"/>
    <property type="evidence" value="ECO:0007669"/>
    <property type="project" value="UniProtKB-KW"/>
</dbReference>
<dbReference type="InterPro" id="IPR017896">
    <property type="entry name" value="4Fe4S_Fe-S-bd"/>
</dbReference>
<comment type="cofactor">
    <cofactor evidence="21">
        <name>[2Fe-2S] cluster</name>
        <dbReference type="ChEBI" id="CHEBI:190135"/>
    </cofactor>
    <text evidence="21">Binds 1 [2Fe-2S] cluster.</text>
</comment>
<dbReference type="GO" id="GO:0006099">
    <property type="term" value="P:tricarboxylic acid cycle"/>
    <property type="evidence" value="ECO:0007669"/>
    <property type="project" value="UniProtKB-UniPathway"/>
</dbReference>
<keyword evidence="10" id="KW-0816">Tricarboxylic acid cycle</keyword>
<comment type="cofactor">
    <cofactor evidence="21">
        <name>[4Fe-4S] cluster</name>
        <dbReference type="ChEBI" id="CHEBI:49883"/>
    </cofactor>
    <text evidence="21">Binds 1 [4Fe-4S] cluster.</text>
</comment>
<evidence type="ECO:0000256" key="15">
    <source>
        <dbReference type="ARBA" id="ARBA00023002"/>
    </source>
</evidence>
<keyword evidence="7" id="KW-0813">Transport</keyword>
<feature type="domain" description="2Fe-2S ferredoxin-type" evidence="23">
    <location>
        <begin position="450"/>
        <end position="539"/>
    </location>
</feature>
<keyword evidence="14" id="KW-0249">Electron transport</keyword>
<name>A0A1A9VJH3_GLOAU</name>
<dbReference type="EnsemblMetazoa" id="GAUT039394-RA">
    <property type="protein sequence ID" value="GAUT039394-PA"/>
    <property type="gene ID" value="GAUT039394"/>
</dbReference>
<dbReference type="PROSITE" id="PS01135">
    <property type="entry name" value="FTSZ_2"/>
    <property type="match status" value="1"/>
</dbReference>
<comment type="pathway">
    <text evidence="2 21">Carbohydrate metabolism; tricarboxylic acid cycle; fumarate from succinate (eukaryal route): step 1/1.</text>
</comment>
<evidence type="ECO:0000256" key="6">
    <source>
        <dbReference type="ARBA" id="ARBA00016766"/>
    </source>
</evidence>
<dbReference type="Pfam" id="PF13534">
    <property type="entry name" value="Fer4_17"/>
    <property type="match status" value="1"/>
</dbReference>
<dbReference type="PROSITE" id="PS51085">
    <property type="entry name" value="2FE2S_FER_2"/>
    <property type="match status" value="1"/>
</dbReference>
<dbReference type="InterPro" id="IPR009051">
    <property type="entry name" value="Helical_ferredxn"/>
</dbReference>
<dbReference type="GO" id="GO:0009055">
    <property type="term" value="F:electron transfer activity"/>
    <property type="evidence" value="ECO:0007669"/>
    <property type="project" value="InterPro"/>
</dbReference>
<comment type="similarity">
    <text evidence="4">Belongs to the FtsZ family.</text>
</comment>
<evidence type="ECO:0000256" key="14">
    <source>
        <dbReference type="ARBA" id="ARBA00022982"/>
    </source>
</evidence>
<dbReference type="UniPathway" id="UPA00223">
    <property type="reaction ID" value="UER01006"/>
</dbReference>
<evidence type="ECO:0000256" key="7">
    <source>
        <dbReference type="ARBA" id="ARBA00022448"/>
    </source>
</evidence>
<dbReference type="Gene3D" id="3.40.50.1440">
    <property type="entry name" value="Tubulin/FtsZ, GTPase domain"/>
    <property type="match status" value="1"/>
</dbReference>
<feature type="compositionally biased region" description="Basic and acidic residues" evidence="22">
    <location>
        <begin position="363"/>
        <end position="373"/>
    </location>
</feature>
<evidence type="ECO:0000256" key="3">
    <source>
        <dbReference type="ARBA" id="ARBA00009433"/>
    </source>
</evidence>
<dbReference type="Gene3D" id="3.10.20.30">
    <property type="match status" value="1"/>
</dbReference>
<dbReference type="InterPro" id="IPR037103">
    <property type="entry name" value="Tubulin/FtsZ-like_C"/>
</dbReference>
<evidence type="ECO:0000256" key="19">
    <source>
        <dbReference type="ARBA" id="ARBA00023291"/>
    </source>
</evidence>
<keyword evidence="21" id="KW-0496">Mitochondrion</keyword>
<keyword evidence="21" id="KW-0472">Membrane</keyword>
<dbReference type="GO" id="GO:0051539">
    <property type="term" value="F:4 iron, 4 sulfur cluster binding"/>
    <property type="evidence" value="ECO:0007669"/>
    <property type="project" value="UniProtKB-KW"/>
</dbReference>
<dbReference type="InterPro" id="IPR024757">
    <property type="entry name" value="FtsZ_C"/>
</dbReference>
<dbReference type="CDD" id="cd02201">
    <property type="entry name" value="FtsZ_type1"/>
    <property type="match status" value="1"/>
</dbReference>
<evidence type="ECO:0000256" key="17">
    <source>
        <dbReference type="ARBA" id="ARBA00023014"/>
    </source>
</evidence>
<protein>
    <recommendedName>
        <fullName evidence="6 21">Succinate dehydrogenase [ubiquinone] iron-sulfur subunit, mitochondrial</fullName>
        <ecNumber evidence="5 21">1.3.5.1</ecNumber>
    </recommendedName>
</protein>
<dbReference type="NCBIfam" id="TIGR00384">
    <property type="entry name" value="dhsB"/>
    <property type="match status" value="1"/>
</dbReference>
<dbReference type="Proteomes" id="UP000078200">
    <property type="component" value="Unassembled WGS sequence"/>
</dbReference>
<dbReference type="VEuPathDB" id="VectorBase:GAUT039394"/>
<dbReference type="PROSITE" id="PS00198">
    <property type="entry name" value="4FE4S_FER_1"/>
    <property type="match status" value="1"/>
</dbReference>
<dbReference type="SUPFAM" id="SSF88697">
    <property type="entry name" value="PUA domain-like"/>
    <property type="match status" value="1"/>
</dbReference>
<dbReference type="PRINTS" id="PR00423">
    <property type="entry name" value="CELLDVISFTSZ"/>
</dbReference>
<dbReference type="CDD" id="cd00207">
    <property type="entry name" value="fer2"/>
    <property type="match status" value="1"/>
</dbReference>
<dbReference type="PROSITE" id="PS01134">
    <property type="entry name" value="FTSZ_1"/>
    <property type="match status" value="1"/>
</dbReference>
<dbReference type="GO" id="GO:0051301">
    <property type="term" value="P:cell division"/>
    <property type="evidence" value="ECO:0007669"/>
    <property type="project" value="TreeGrafter"/>
</dbReference>
<dbReference type="Gene3D" id="3.30.1330.20">
    <property type="entry name" value="Tubulin/FtsZ, C-terminal domain"/>
    <property type="match status" value="1"/>
</dbReference>
<keyword evidence="26" id="KW-1185">Reference proteome</keyword>
<dbReference type="NCBIfam" id="TIGR00065">
    <property type="entry name" value="ftsZ"/>
    <property type="match status" value="1"/>
</dbReference>
<dbReference type="InterPro" id="IPR003008">
    <property type="entry name" value="Tubulin_FtsZ_GTPase"/>
</dbReference>
<dbReference type="InterPro" id="IPR015947">
    <property type="entry name" value="PUA-like_sf"/>
</dbReference>
<reference evidence="25" key="1">
    <citation type="submission" date="2020-05" db="UniProtKB">
        <authorList>
            <consortium name="EnsemblMetazoa"/>
        </authorList>
    </citation>
    <scope>IDENTIFICATION</scope>
    <source>
        <strain evidence="25">TTRI</strain>
    </source>
</reference>
<feature type="domain" description="4Fe-4S ferredoxin-type" evidence="24">
    <location>
        <begin position="581"/>
        <end position="611"/>
    </location>
</feature>
<comment type="subcellular location">
    <subcellularLocation>
        <location evidence="1 21">Mitochondrion inner membrane</location>
        <topology evidence="1 21">Peripheral membrane protein</topology>
        <orientation evidence="1 21">Matrix side</orientation>
    </subcellularLocation>
</comment>
<dbReference type="FunFam" id="1.10.1060.10:FF:000001">
    <property type="entry name" value="Succinate dehydrogenase iron-sulfur subunit SdhB"/>
    <property type="match status" value="1"/>
</dbReference>
<dbReference type="GO" id="GO:0051537">
    <property type="term" value="F:2 iron, 2 sulfur cluster binding"/>
    <property type="evidence" value="ECO:0007669"/>
    <property type="project" value="UniProtKB-KW"/>
</dbReference>
<dbReference type="InterPro" id="IPR004489">
    <property type="entry name" value="Succ_DH/fum_Rdtase_Fe-S"/>
</dbReference>
<dbReference type="InterPro" id="IPR036010">
    <property type="entry name" value="2Fe-2S_ferredoxin-like_sf"/>
</dbReference>
<accession>A0A1A9VJH3</accession>
<comment type="similarity">
    <text evidence="3 21">Belongs to the succinate dehydrogenase/fumarate reductase iron-sulfur protein family.</text>
</comment>
<proteinExistence type="inferred from homology"/>
<comment type="cofactor">
    <cofactor evidence="21">
        <name>[3Fe-4S] cluster</name>
        <dbReference type="ChEBI" id="CHEBI:21137"/>
    </cofactor>
    <text evidence="21">Binds 1 [3Fe-4S] cluster.</text>
</comment>
<evidence type="ECO:0000256" key="20">
    <source>
        <dbReference type="ARBA" id="ARBA00049220"/>
    </source>
</evidence>
<evidence type="ECO:0000256" key="2">
    <source>
        <dbReference type="ARBA" id="ARBA00004788"/>
    </source>
</evidence>
<dbReference type="FunFam" id="3.10.20.30:FF:000007">
    <property type="entry name" value="Succinate dehydrogenase [ubiquinone] iron-sulfur subunit, mitochondrial"/>
    <property type="match status" value="1"/>
</dbReference>
<dbReference type="EC" id="1.3.5.1" evidence="5 21"/>
<keyword evidence="21" id="KW-0999">Mitochondrion inner membrane</keyword>
<evidence type="ECO:0000256" key="1">
    <source>
        <dbReference type="ARBA" id="ARBA00004443"/>
    </source>
</evidence>
<dbReference type="InterPro" id="IPR001041">
    <property type="entry name" value="2Fe-2S_ferredoxin-type"/>
</dbReference>
<dbReference type="InterPro" id="IPR020805">
    <property type="entry name" value="Cell_div_FtsZ_CS"/>
</dbReference>
<dbReference type="InterPro" id="IPR018316">
    <property type="entry name" value="Tubulin/FtsZ_2-layer-sand-dom"/>
</dbReference>
<dbReference type="Pfam" id="PF12327">
    <property type="entry name" value="FtsZ_C"/>
    <property type="match status" value="1"/>
</dbReference>
<comment type="catalytic activity">
    <reaction evidence="20">
        <text>a quinone + succinate = fumarate + a quinol</text>
        <dbReference type="Rhea" id="RHEA:40523"/>
        <dbReference type="ChEBI" id="CHEBI:24646"/>
        <dbReference type="ChEBI" id="CHEBI:29806"/>
        <dbReference type="ChEBI" id="CHEBI:30031"/>
        <dbReference type="ChEBI" id="CHEBI:132124"/>
        <dbReference type="EC" id="1.3.5.1"/>
    </reaction>
</comment>
<dbReference type="GO" id="GO:0046872">
    <property type="term" value="F:metal ion binding"/>
    <property type="evidence" value="ECO:0007669"/>
    <property type="project" value="UniProtKB-KW"/>
</dbReference>
<evidence type="ECO:0000313" key="25">
    <source>
        <dbReference type="EnsemblMetazoa" id="GAUT039394-PA"/>
    </source>
</evidence>
<dbReference type="GO" id="GO:0008177">
    <property type="term" value="F:succinate dehydrogenase (quinone) activity"/>
    <property type="evidence" value="ECO:0007669"/>
    <property type="project" value="UniProtKB-EC"/>
</dbReference>
<keyword evidence="16 21" id="KW-0408">Iron</keyword>
<dbReference type="InterPro" id="IPR012675">
    <property type="entry name" value="Beta-grasp_dom_sf"/>
</dbReference>
<comment type="function">
    <text evidence="21">Iron-sulfur protein (IP) subunit of succinate dehydrogenase (SDH) that is involved in complex II of the mitochondrial electron transport chain and is responsible for transferring electrons from succinate to ubiquinone (coenzyme Q).</text>
</comment>
<keyword evidence="17 21" id="KW-0411">Iron-sulfur</keyword>
<keyword evidence="15" id="KW-0560">Oxidoreductase</keyword>
<dbReference type="FunFam" id="3.40.50.1440:FF:000001">
    <property type="entry name" value="Cell division protein FtsZ"/>
    <property type="match status" value="1"/>
</dbReference>
<evidence type="ECO:0000256" key="13">
    <source>
        <dbReference type="ARBA" id="ARBA00022741"/>
    </source>
</evidence>
<evidence type="ECO:0000256" key="4">
    <source>
        <dbReference type="ARBA" id="ARBA00009690"/>
    </source>
</evidence>
<evidence type="ECO:0000256" key="9">
    <source>
        <dbReference type="ARBA" id="ARBA00022490"/>
    </source>
</evidence>
<dbReference type="PANTHER" id="PTHR30314">
    <property type="entry name" value="CELL DIVISION PROTEIN FTSZ-RELATED"/>
    <property type="match status" value="1"/>
</dbReference>
<evidence type="ECO:0000256" key="18">
    <source>
        <dbReference type="ARBA" id="ARBA00023134"/>
    </source>
</evidence>
<dbReference type="PROSITE" id="PS51379">
    <property type="entry name" value="4FE4S_FER_2"/>
    <property type="match status" value="1"/>
</dbReference>
<evidence type="ECO:0000256" key="16">
    <source>
        <dbReference type="ARBA" id="ARBA00023004"/>
    </source>
</evidence>
<keyword evidence="8 21" id="KW-0004">4Fe-4S</keyword>
<dbReference type="SMART" id="SM00864">
    <property type="entry name" value="Tubulin"/>
    <property type="match status" value="1"/>
</dbReference>
<dbReference type="SUPFAM" id="SSF52490">
    <property type="entry name" value="Tubulin nucleotide-binding domain-like"/>
    <property type="match status" value="1"/>
</dbReference>
<organism evidence="25 26">
    <name type="scientific">Glossina austeni</name>
    <name type="common">Savannah tsetse fly</name>
    <dbReference type="NCBI Taxonomy" id="7395"/>
    <lineage>
        <taxon>Eukaryota</taxon>
        <taxon>Metazoa</taxon>
        <taxon>Ecdysozoa</taxon>
        <taxon>Arthropoda</taxon>
        <taxon>Hexapoda</taxon>
        <taxon>Insecta</taxon>
        <taxon>Pterygota</taxon>
        <taxon>Neoptera</taxon>
        <taxon>Endopterygota</taxon>
        <taxon>Diptera</taxon>
        <taxon>Brachycera</taxon>
        <taxon>Muscomorpha</taxon>
        <taxon>Hippoboscoidea</taxon>
        <taxon>Glossinidae</taxon>
        <taxon>Glossina</taxon>
    </lineage>
</organism>
<dbReference type="STRING" id="7395.A0A1A9VJH3"/>
<keyword evidence="19 21" id="KW-0003">3Fe-4S</keyword>
<dbReference type="Gene3D" id="3.10.590.10">
    <property type="entry name" value="ph1033 like domains"/>
    <property type="match status" value="1"/>
</dbReference>
<evidence type="ECO:0000256" key="22">
    <source>
        <dbReference type="SAM" id="MobiDB-lite"/>
    </source>
</evidence>
<sequence length="681" mass="75252">MSIDLSLPELPILHPRITVVGVGGAGGNAVNNMIQSNLQGVNFVVANTDAQALEKSLCDKKIQLGINLTKGLGAGALPDVGKGAAEESIDEIMEHIKDSHMLFITAGMGGGTGTGAAPVIAKAAREARAAVKDRAPKEKKILTVGVVTKPFGFEGVRRMRIAELGLEELQKYVDTLIVIPNQNLFRIANEKTTFSDAFKLADNVLHIGIRGVTDLMVMPGLINLDFADIETVMSEMGKAMIGTGEAEGEDRAISAAEAAISNPLLDNVSMKGAQGILINITGGGDMTLFEVDAAANRVREEVDENANIIFGATFDQAMEGRVRVSVLATGIDGHNNKSETSPISQSEDSEKEKFKWPYSHSESTQDKTLETKPTEQKKKIMQLWLLKSEPSEYSWQKMEKEQVVEWDGVRNYQAQNYMKIMKFSLPKNSKVNQKGKIYPIPARAKNIRRFQIYRWSADDEKNPRIDTFFIDMGSCGPMVLDALIKIKDEIDSTLTFRRSCREGICGSCAMNIDGTNTLACTRSIHDIKGDVKIYPLPHMYVIKDLVSDLSQFYEQYKSIKPWLQADKPALSNKEYSQSPEDRKKLDGLSDCILCACCSTGCPSYWWNSDKFLGPAILLQAYRWIADSRDNKTGERLDVLNDPFKLYRCHTIMNCTKTCPKGLNPARAIAKVKQLMVEKEGV</sequence>
<dbReference type="InterPro" id="IPR008280">
    <property type="entry name" value="Tub_FtsZ_C"/>
</dbReference>
<evidence type="ECO:0000256" key="5">
    <source>
        <dbReference type="ARBA" id="ARBA00012792"/>
    </source>
</evidence>
<evidence type="ECO:0000256" key="8">
    <source>
        <dbReference type="ARBA" id="ARBA00022485"/>
    </source>
</evidence>
<dbReference type="AlphaFoldDB" id="A0A1A9VJH3"/>
<dbReference type="NCBIfam" id="NF004616">
    <property type="entry name" value="PRK05950.1"/>
    <property type="match status" value="1"/>
</dbReference>
<keyword evidence="9" id="KW-0963">Cytoplasm</keyword>
<dbReference type="GO" id="GO:0032153">
    <property type="term" value="C:cell division site"/>
    <property type="evidence" value="ECO:0007669"/>
    <property type="project" value="TreeGrafter"/>
</dbReference>
<dbReference type="Gene3D" id="1.10.1060.10">
    <property type="entry name" value="Alpha-helical ferredoxin"/>
    <property type="match status" value="1"/>
</dbReference>
<dbReference type="InterPro" id="IPR025192">
    <property type="entry name" value="Succ_DH/fum_Rdtase_N"/>
</dbReference>
<evidence type="ECO:0000313" key="26">
    <source>
        <dbReference type="Proteomes" id="UP000078200"/>
    </source>
</evidence>
<feature type="region of interest" description="Disordered" evidence="22">
    <location>
        <begin position="333"/>
        <end position="373"/>
    </location>
</feature>
<dbReference type="FunFam" id="3.30.1330.20:FF:000011">
    <property type="entry name" value="Cell division protein FtsZ"/>
    <property type="match status" value="1"/>
</dbReference>